<dbReference type="Proteomes" id="UP001220610">
    <property type="component" value="Chromosome"/>
</dbReference>
<name>A0AAJ5WNR9_9BACT</name>
<dbReference type="Pfam" id="PF13289">
    <property type="entry name" value="SIR2_2"/>
    <property type="match status" value="1"/>
</dbReference>
<sequence>MPLLLTRKHIHRLRKELADTILHGDTIMRYCEAAGLPVNRIELRGDSWTMWGSVIGTTITADHQERALALLNHIITDHPENEIFIHYYNEILSSRNVRLSKLAAALKQRKCVVFLGPDVLKVRQNNSLVNFNDSLCAVLEATMREETIYYERNLNRNLAYLAQCFADDPFYAAGETAALARKIYDKLLPRMIDRGIYEDLARLPLRLVINANADDILCQEMKKAGMACTTDFYDMSNIGAMPDKPSPVILPGDEPQEQAAAAMVYNIFGSYQNPDSVLFTESQFLDFINRVLQGNPRLNNDVVRELNEKDSYLFLGFDFEQWYFKILFQLLNIKKEQYASVSCGFEEMDANPFAGPLNARVSVYTREFYEQEFKMFFVNDDIRNFISELATLLEADANQQNP</sequence>
<proteinExistence type="predicted"/>
<dbReference type="EMBL" id="CP119311">
    <property type="protein sequence ID" value="WEK34509.1"/>
    <property type="molecule type" value="Genomic_DNA"/>
</dbReference>
<reference evidence="1" key="1">
    <citation type="submission" date="2023-03" db="EMBL/GenBank/DDBJ databases">
        <title>Andean soil-derived lignocellulolytic bacterial consortium as a source of novel taxa and putative plastic-active enzymes.</title>
        <authorList>
            <person name="Diaz-Garcia L."/>
            <person name="Chuvochina M."/>
            <person name="Feuerriegel G."/>
            <person name="Bunk B."/>
            <person name="Sproer C."/>
            <person name="Streit W.R."/>
            <person name="Rodriguez L.M."/>
            <person name="Overmann J."/>
            <person name="Jimenez D.J."/>
        </authorList>
    </citation>
    <scope>NUCLEOTIDE SEQUENCE</scope>
    <source>
        <strain evidence="1">MAG 7</strain>
    </source>
</reference>
<organism evidence="1 2">
    <name type="scientific">Candidatus Pseudobacter hemicellulosilyticus</name>
    <dbReference type="NCBI Taxonomy" id="3121375"/>
    <lineage>
        <taxon>Bacteria</taxon>
        <taxon>Pseudomonadati</taxon>
        <taxon>Bacteroidota</taxon>
        <taxon>Chitinophagia</taxon>
        <taxon>Chitinophagales</taxon>
        <taxon>Chitinophagaceae</taxon>
        <taxon>Pseudobacter</taxon>
    </lineage>
</organism>
<dbReference type="AlphaFoldDB" id="A0AAJ5WNR9"/>
<protein>
    <submittedName>
        <fullName evidence="1">SIR2 family protein</fullName>
    </submittedName>
</protein>
<evidence type="ECO:0000313" key="1">
    <source>
        <dbReference type="EMBL" id="WEK34509.1"/>
    </source>
</evidence>
<gene>
    <name evidence="1" type="ORF">P0Y53_18635</name>
</gene>
<accession>A0AAJ5WNR9</accession>
<evidence type="ECO:0000313" key="2">
    <source>
        <dbReference type="Proteomes" id="UP001220610"/>
    </source>
</evidence>